<feature type="domain" description="Major facilitator superfamily (MFS) profile" evidence="8">
    <location>
        <begin position="25"/>
        <end position="487"/>
    </location>
</feature>
<feature type="transmembrane region" description="Helical" evidence="7">
    <location>
        <begin position="21"/>
        <end position="38"/>
    </location>
</feature>
<dbReference type="SUPFAM" id="SSF103473">
    <property type="entry name" value="MFS general substrate transporter"/>
    <property type="match status" value="1"/>
</dbReference>
<sequence>MSTPTGQASLPDSKDANLPRYCLFVAFVSVLSSFQNGWNTSVTNVPEHVIRSCGSRNKEYWLPNCLPMNNLLWGFVVANYALGGLIGGLSAGYLQTRLGRRRTLMVNNINFLLGALILGVSVNPSMFAIGRILTGIGSGIGTVTVPTYLGEIATINARGFFGTINSLFIVIGILVAQLTGFLLDYNPGWRILLTLTAVPALAQLLLLPLCVETPRYLVSQHKIDEAKETLKRLRHGFVVDKEFEEIVEGQREIEVKASGESLQENRVITVSKSLTFDVDKEFEEIVEGKREIEVKASGESLQENRVITVRKSLTFLGLFKGPLYRKMALICLGLSALQQLCGINGIIFYSTAIFSNAFHEKAKYATLGIGAIVVIATASSLGLIDKKGRRALLLSSELGMTVFTFFVASFSIGLGPIPFLIIPELAPTHSISATASASMGLNWFCNFVVCFVFPVFAEALQDWTFLVLAIITGVGFALTFIFVPETKGRSIEAIHREIRGSKVVLDNGSDVSATV</sequence>
<evidence type="ECO:0000256" key="5">
    <source>
        <dbReference type="ARBA" id="ARBA00022989"/>
    </source>
</evidence>
<evidence type="ECO:0000259" key="8">
    <source>
        <dbReference type="PROSITE" id="PS50850"/>
    </source>
</evidence>
<dbReference type="OrthoDB" id="4540492at2759"/>
<accession>A0A9N9AL28</accession>
<dbReference type="EMBL" id="CAJVPL010000825">
    <property type="protein sequence ID" value="CAG8532228.1"/>
    <property type="molecule type" value="Genomic_DNA"/>
</dbReference>
<feature type="transmembrane region" description="Helical" evidence="7">
    <location>
        <begin position="364"/>
        <end position="384"/>
    </location>
</feature>
<evidence type="ECO:0000313" key="10">
    <source>
        <dbReference type="Proteomes" id="UP000789831"/>
    </source>
</evidence>
<reference evidence="9" key="1">
    <citation type="submission" date="2021-06" db="EMBL/GenBank/DDBJ databases">
        <authorList>
            <person name="Kallberg Y."/>
            <person name="Tangrot J."/>
            <person name="Rosling A."/>
        </authorList>
    </citation>
    <scope>NUCLEOTIDE SEQUENCE</scope>
    <source>
        <strain evidence="9">MT106</strain>
    </source>
</reference>
<dbReference type="PANTHER" id="PTHR23503:SF8">
    <property type="entry name" value="FACILITATED GLUCOSE TRANSPORTER PROTEIN 1"/>
    <property type="match status" value="1"/>
</dbReference>
<name>A0A9N9AL28_9GLOM</name>
<gene>
    <name evidence="9" type="ORF">AGERDE_LOCUS5767</name>
</gene>
<feature type="transmembrane region" description="Helical" evidence="7">
    <location>
        <begin position="391"/>
        <end position="415"/>
    </location>
</feature>
<feature type="transmembrane region" description="Helical" evidence="7">
    <location>
        <begin position="104"/>
        <end position="122"/>
    </location>
</feature>
<organism evidence="9 10">
    <name type="scientific">Ambispora gerdemannii</name>
    <dbReference type="NCBI Taxonomy" id="144530"/>
    <lineage>
        <taxon>Eukaryota</taxon>
        <taxon>Fungi</taxon>
        <taxon>Fungi incertae sedis</taxon>
        <taxon>Mucoromycota</taxon>
        <taxon>Glomeromycotina</taxon>
        <taxon>Glomeromycetes</taxon>
        <taxon>Archaeosporales</taxon>
        <taxon>Ambisporaceae</taxon>
        <taxon>Ambispora</taxon>
    </lineage>
</organism>
<feature type="transmembrane region" description="Helical" evidence="7">
    <location>
        <begin position="435"/>
        <end position="456"/>
    </location>
</feature>
<evidence type="ECO:0000256" key="2">
    <source>
        <dbReference type="ARBA" id="ARBA00010992"/>
    </source>
</evidence>
<evidence type="ECO:0000313" key="9">
    <source>
        <dbReference type="EMBL" id="CAG8532228.1"/>
    </source>
</evidence>
<dbReference type="InterPro" id="IPR036259">
    <property type="entry name" value="MFS_trans_sf"/>
</dbReference>
<dbReference type="InterPro" id="IPR020846">
    <property type="entry name" value="MFS_dom"/>
</dbReference>
<dbReference type="GO" id="GO:0015149">
    <property type="term" value="F:hexose transmembrane transporter activity"/>
    <property type="evidence" value="ECO:0007669"/>
    <property type="project" value="TreeGrafter"/>
</dbReference>
<evidence type="ECO:0000256" key="1">
    <source>
        <dbReference type="ARBA" id="ARBA00004141"/>
    </source>
</evidence>
<feature type="transmembrane region" description="Helical" evidence="7">
    <location>
        <begin position="189"/>
        <end position="211"/>
    </location>
</feature>
<feature type="transmembrane region" description="Helical" evidence="7">
    <location>
        <begin position="463"/>
        <end position="483"/>
    </location>
</feature>
<keyword evidence="5 7" id="KW-1133">Transmembrane helix</keyword>
<dbReference type="Gene3D" id="1.20.1250.20">
    <property type="entry name" value="MFS general substrate transporter like domains"/>
    <property type="match status" value="3"/>
</dbReference>
<dbReference type="PROSITE" id="PS50850">
    <property type="entry name" value="MFS"/>
    <property type="match status" value="1"/>
</dbReference>
<feature type="transmembrane region" description="Helical" evidence="7">
    <location>
        <begin position="71"/>
        <end position="92"/>
    </location>
</feature>
<evidence type="ECO:0000256" key="4">
    <source>
        <dbReference type="ARBA" id="ARBA00022692"/>
    </source>
</evidence>
<dbReference type="Proteomes" id="UP000789831">
    <property type="component" value="Unassembled WGS sequence"/>
</dbReference>
<proteinExistence type="inferred from homology"/>
<feature type="transmembrane region" description="Helical" evidence="7">
    <location>
        <begin position="327"/>
        <end position="352"/>
    </location>
</feature>
<dbReference type="Pfam" id="PF00083">
    <property type="entry name" value="Sugar_tr"/>
    <property type="match status" value="2"/>
</dbReference>
<dbReference type="PROSITE" id="PS00217">
    <property type="entry name" value="SUGAR_TRANSPORT_2"/>
    <property type="match status" value="1"/>
</dbReference>
<feature type="transmembrane region" description="Helical" evidence="7">
    <location>
        <begin position="161"/>
        <end position="183"/>
    </location>
</feature>
<keyword evidence="10" id="KW-1185">Reference proteome</keyword>
<dbReference type="InterPro" id="IPR005828">
    <property type="entry name" value="MFS_sugar_transport-like"/>
</dbReference>
<keyword evidence="6 7" id="KW-0472">Membrane</keyword>
<keyword evidence="3" id="KW-0813">Transport</keyword>
<dbReference type="PANTHER" id="PTHR23503">
    <property type="entry name" value="SOLUTE CARRIER FAMILY 2"/>
    <property type="match status" value="1"/>
</dbReference>
<protein>
    <submittedName>
        <fullName evidence="9">5413_t:CDS:1</fullName>
    </submittedName>
</protein>
<evidence type="ECO:0000256" key="6">
    <source>
        <dbReference type="ARBA" id="ARBA00023136"/>
    </source>
</evidence>
<comment type="similarity">
    <text evidence="2">Belongs to the major facilitator superfamily. Sugar transporter (TC 2.A.1.1) family.</text>
</comment>
<comment type="caution">
    <text evidence="9">The sequence shown here is derived from an EMBL/GenBank/DDBJ whole genome shotgun (WGS) entry which is preliminary data.</text>
</comment>
<dbReference type="InterPro" id="IPR005829">
    <property type="entry name" value="Sugar_transporter_CS"/>
</dbReference>
<feature type="transmembrane region" description="Helical" evidence="7">
    <location>
        <begin position="128"/>
        <end position="149"/>
    </location>
</feature>
<evidence type="ECO:0000256" key="3">
    <source>
        <dbReference type="ARBA" id="ARBA00022448"/>
    </source>
</evidence>
<dbReference type="InterPro" id="IPR003663">
    <property type="entry name" value="Sugar/inositol_transpt"/>
</dbReference>
<keyword evidence="4 7" id="KW-0812">Transmembrane</keyword>
<dbReference type="GO" id="GO:0016020">
    <property type="term" value="C:membrane"/>
    <property type="evidence" value="ECO:0007669"/>
    <property type="project" value="UniProtKB-SubCell"/>
</dbReference>
<dbReference type="InterPro" id="IPR045263">
    <property type="entry name" value="GLUT"/>
</dbReference>
<evidence type="ECO:0000256" key="7">
    <source>
        <dbReference type="SAM" id="Phobius"/>
    </source>
</evidence>
<dbReference type="AlphaFoldDB" id="A0A9N9AL28"/>
<dbReference type="PRINTS" id="PR00171">
    <property type="entry name" value="SUGRTRNSPORT"/>
</dbReference>
<comment type="subcellular location">
    <subcellularLocation>
        <location evidence="1">Membrane</location>
        <topology evidence="1">Multi-pass membrane protein</topology>
    </subcellularLocation>
</comment>